<dbReference type="STRING" id="1328759.A0A5C2S830"/>
<evidence type="ECO:0000256" key="1">
    <source>
        <dbReference type="SAM" id="MobiDB-lite"/>
    </source>
</evidence>
<proteinExistence type="predicted"/>
<sequence>MAKPKATHECYCNELCGGVWRPVTKKQYREHSKYRNKGLIEALRRLKQIMDEESNGGQGSSGMNRMSAAGRGTEGKTNPPRAESDGASGAPATVSRRSTMQSFPLGQHVPSRSNQPYPAPFFTVPVSQSRASPVISGPEPDGSARASHTSPPSISAPPTTISSLPSIATLSTTEPAGLSMTHPDDAGDHHNHPRQRAPRSAGAWPPNDDMQTAKWYYARQWYAATSGTLKDFEVHFKSLSKEEKQKQRNDYARLKKKSRLRVRTCPLSTVPSLSL</sequence>
<feature type="compositionally biased region" description="Low complexity" evidence="1">
    <location>
        <begin position="149"/>
        <end position="173"/>
    </location>
</feature>
<dbReference type="EMBL" id="ML122270">
    <property type="protein sequence ID" value="RPD59387.1"/>
    <property type="molecule type" value="Genomic_DNA"/>
</dbReference>
<dbReference type="Proteomes" id="UP000313359">
    <property type="component" value="Unassembled WGS sequence"/>
</dbReference>
<evidence type="ECO:0000313" key="2">
    <source>
        <dbReference type="EMBL" id="RPD59387.1"/>
    </source>
</evidence>
<feature type="region of interest" description="Disordered" evidence="1">
    <location>
        <begin position="50"/>
        <end position="208"/>
    </location>
</feature>
<evidence type="ECO:0000313" key="3">
    <source>
        <dbReference type="Proteomes" id="UP000313359"/>
    </source>
</evidence>
<protein>
    <submittedName>
        <fullName evidence="2">Uncharacterized protein</fullName>
    </submittedName>
</protein>
<organism evidence="2 3">
    <name type="scientific">Lentinus tigrinus ALCF2SS1-6</name>
    <dbReference type="NCBI Taxonomy" id="1328759"/>
    <lineage>
        <taxon>Eukaryota</taxon>
        <taxon>Fungi</taxon>
        <taxon>Dikarya</taxon>
        <taxon>Basidiomycota</taxon>
        <taxon>Agaricomycotina</taxon>
        <taxon>Agaricomycetes</taxon>
        <taxon>Polyporales</taxon>
        <taxon>Polyporaceae</taxon>
        <taxon>Lentinus</taxon>
    </lineage>
</organism>
<keyword evidence="3" id="KW-1185">Reference proteome</keyword>
<gene>
    <name evidence="2" type="ORF">L227DRAFT_601400</name>
</gene>
<feature type="compositionally biased region" description="Polar residues" evidence="1">
    <location>
        <begin position="95"/>
        <end position="116"/>
    </location>
</feature>
<reference evidence="2" key="1">
    <citation type="journal article" date="2018" name="Genome Biol. Evol.">
        <title>Genomics and development of Lentinus tigrinus, a white-rot wood-decaying mushroom with dimorphic fruiting bodies.</title>
        <authorList>
            <person name="Wu B."/>
            <person name="Xu Z."/>
            <person name="Knudson A."/>
            <person name="Carlson A."/>
            <person name="Chen N."/>
            <person name="Kovaka S."/>
            <person name="LaButti K."/>
            <person name="Lipzen A."/>
            <person name="Pennachio C."/>
            <person name="Riley R."/>
            <person name="Schakwitz W."/>
            <person name="Umezawa K."/>
            <person name="Ohm R.A."/>
            <person name="Grigoriev I.V."/>
            <person name="Nagy L.G."/>
            <person name="Gibbons J."/>
            <person name="Hibbett D."/>
        </authorList>
    </citation>
    <scope>NUCLEOTIDE SEQUENCE [LARGE SCALE GENOMIC DNA]</scope>
    <source>
        <strain evidence="2">ALCF2SS1-6</strain>
    </source>
</reference>
<dbReference type="AlphaFoldDB" id="A0A5C2S830"/>
<name>A0A5C2S830_9APHY</name>
<accession>A0A5C2S830</accession>